<dbReference type="PANTHER" id="PTHR10039">
    <property type="entry name" value="AMELOGENIN"/>
    <property type="match status" value="1"/>
</dbReference>
<dbReference type="PANTHER" id="PTHR10039:SF17">
    <property type="entry name" value="FUNGAL STAND N-TERMINAL GOODBYE DOMAIN-CONTAINING PROTEIN-RELATED"/>
    <property type="match status" value="1"/>
</dbReference>
<keyword evidence="1" id="KW-0677">Repeat</keyword>
<evidence type="ECO:0000313" key="3">
    <source>
        <dbReference type="EMBL" id="KAL0059239.1"/>
    </source>
</evidence>
<dbReference type="InterPro" id="IPR027417">
    <property type="entry name" value="P-loop_NTPase"/>
</dbReference>
<dbReference type="Pfam" id="PF24883">
    <property type="entry name" value="NPHP3_N"/>
    <property type="match status" value="1"/>
</dbReference>
<dbReference type="Gene3D" id="3.40.50.300">
    <property type="entry name" value="P-loop containing nucleotide triphosphate hydrolases"/>
    <property type="match status" value="1"/>
</dbReference>
<evidence type="ECO:0000313" key="4">
    <source>
        <dbReference type="Proteomes" id="UP001437256"/>
    </source>
</evidence>
<protein>
    <recommendedName>
        <fullName evidence="2">Nephrocystin 3-like N-terminal domain-containing protein</fullName>
    </recommendedName>
</protein>
<comment type="caution">
    <text evidence="3">The sequence shown here is derived from an EMBL/GenBank/DDBJ whole genome shotgun (WGS) entry which is preliminary data.</text>
</comment>
<dbReference type="Proteomes" id="UP001437256">
    <property type="component" value="Unassembled WGS sequence"/>
</dbReference>
<sequence>MQNIREDTASQKSDEVLNVAAQEAFDEATSNPHQALWNVVASAGASHDSEHQSRQGGCIKGTREALLRIIYDWILGEVELPIFWLFGTVGTGKSAIAMTVAKRCEEEGRLVSSFFFSRNDPKRNNPSAFVLGIARGLAMTIPSMRGSIEQRISDDPEILGATLEEQFRELVLRPAQALTQHSRAPNIIVIDGLDESGDEQTQSRILSIIQSAYHETPSFPLRFIICSRCESWIREAFDTGPLHQLSQVVTLSASFEPDKDILRYYRQHLQEIVESPQYAHIQFPSPWPSDDDLEQLVSRACIQFAHASGVMRFIKLADRDPMDQLSLVLGHAVPDSTSSPYSELDAQYDHIINAVSDTDKVLQILAAIVVLSPYLESSPVCIELVLGLPPGQVTLALRMMHSVLNVRGQEDMVMFYHTSFVDYLLDQTRGKFWIDISAQEHGLAREMLRNLSVEKMGSYSSDQLDNSFFVGWIEFCASLPRPTKDLLDELRNVDLEAVFFCKYRYWVREASSSQKRKTAVMDWRDLFGELVSWVAKADENGGDLAVQDIVRQLSNPPET</sequence>
<keyword evidence="4" id="KW-1185">Reference proteome</keyword>
<evidence type="ECO:0000256" key="1">
    <source>
        <dbReference type="ARBA" id="ARBA00022737"/>
    </source>
</evidence>
<accession>A0ABR2ZDE7</accession>
<gene>
    <name evidence="3" type="ORF">AAF712_014017</name>
</gene>
<organism evidence="3 4">
    <name type="scientific">Marasmius tenuissimus</name>
    <dbReference type="NCBI Taxonomy" id="585030"/>
    <lineage>
        <taxon>Eukaryota</taxon>
        <taxon>Fungi</taxon>
        <taxon>Dikarya</taxon>
        <taxon>Basidiomycota</taxon>
        <taxon>Agaricomycotina</taxon>
        <taxon>Agaricomycetes</taxon>
        <taxon>Agaricomycetidae</taxon>
        <taxon>Agaricales</taxon>
        <taxon>Marasmiineae</taxon>
        <taxon>Marasmiaceae</taxon>
        <taxon>Marasmius</taxon>
    </lineage>
</organism>
<feature type="domain" description="Nephrocystin 3-like N-terminal" evidence="2">
    <location>
        <begin position="71"/>
        <end position="228"/>
    </location>
</feature>
<dbReference type="SUPFAM" id="SSF52540">
    <property type="entry name" value="P-loop containing nucleoside triphosphate hydrolases"/>
    <property type="match status" value="1"/>
</dbReference>
<evidence type="ECO:0000259" key="2">
    <source>
        <dbReference type="Pfam" id="PF24883"/>
    </source>
</evidence>
<dbReference type="InterPro" id="IPR056884">
    <property type="entry name" value="NPHP3-like_N"/>
</dbReference>
<dbReference type="EMBL" id="JBBXMP010000240">
    <property type="protein sequence ID" value="KAL0059239.1"/>
    <property type="molecule type" value="Genomic_DNA"/>
</dbReference>
<name>A0ABR2ZDE7_9AGAR</name>
<proteinExistence type="predicted"/>
<reference evidence="3 4" key="1">
    <citation type="submission" date="2024-05" db="EMBL/GenBank/DDBJ databases">
        <title>A draft genome resource for the thread blight pathogen Marasmius tenuissimus strain MS-2.</title>
        <authorList>
            <person name="Yulfo-Soto G.E."/>
            <person name="Baruah I.K."/>
            <person name="Amoako-Attah I."/>
            <person name="Bukari Y."/>
            <person name="Meinhardt L.W."/>
            <person name="Bailey B.A."/>
            <person name="Cohen S.P."/>
        </authorList>
    </citation>
    <scope>NUCLEOTIDE SEQUENCE [LARGE SCALE GENOMIC DNA]</scope>
    <source>
        <strain evidence="3 4">MS-2</strain>
    </source>
</reference>